<dbReference type="Proteomes" id="UP000471640">
    <property type="component" value="Unassembled WGS sequence"/>
</dbReference>
<evidence type="ECO:0000256" key="3">
    <source>
        <dbReference type="SAM" id="MobiDB-lite"/>
    </source>
</evidence>
<dbReference type="AlphaFoldDB" id="A0A6P1E679"/>
<protein>
    <recommendedName>
        <fullName evidence="6">Methyl-accepting transducer domain-containing protein</fullName>
    </recommendedName>
</protein>
<dbReference type="GO" id="GO:0004888">
    <property type="term" value="F:transmembrane signaling receptor activity"/>
    <property type="evidence" value="ECO:0007669"/>
    <property type="project" value="TreeGrafter"/>
</dbReference>
<dbReference type="GO" id="GO:0006935">
    <property type="term" value="P:chemotaxis"/>
    <property type="evidence" value="ECO:0007669"/>
    <property type="project" value="TreeGrafter"/>
</dbReference>
<evidence type="ECO:0008006" key="6">
    <source>
        <dbReference type="Google" id="ProtNLM"/>
    </source>
</evidence>
<proteinExistence type="inferred from homology"/>
<dbReference type="PANTHER" id="PTHR43531:SF14">
    <property type="entry name" value="METHYL-ACCEPTING CHEMOTAXIS PROTEIN I-RELATED"/>
    <property type="match status" value="1"/>
</dbReference>
<accession>A0A6P1E679</accession>
<keyword evidence="1" id="KW-0488">Methylation</keyword>
<dbReference type="EMBL" id="JAAIJR010000225">
    <property type="protein sequence ID" value="NEX23524.1"/>
    <property type="molecule type" value="Genomic_DNA"/>
</dbReference>
<dbReference type="RefSeq" id="WP_164656954.1">
    <property type="nucleotide sequence ID" value="NZ_JAAIJR010000225.1"/>
</dbReference>
<dbReference type="PANTHER" id="PTHR43531">
    <property type="entry name" value="PROTEIN ICFG"/>
    <property type="match status" value="1"/>
</dbReference>
<dbReference type="Gene3D" id="1.10.287.950">
    <property type="entry name" value="Methyl-accepting chemotaxis protein"/>
    <property type="match status" value="1"/>
</dbReference>
<reference evidence="4 5" key="2">
    <citation type="submission" date="2020-02" db="EMBL/GenBank/DDBJ databases">
        <title>Genome sequences of Thiorhodococcus mannitoliphagus and Thiorhodococcus minor, purple sulfur photosynthetic bacteria in the gammaproteobacterial family, Chromatiaceae.</title>
        <authorList>
            <person name="Aviles F.A."/>
            <person name="Meyer T.E."/>
            <person name="Kyndt J.A."/>
        </authorList>
    </citation>
    <scope>NUCLEOTIDE SEQUENCE [LARGE SCALE GENOMIC DNA]</scope>
    <source>
        <strain evidence="4 5">DSM 18266</strain>
    </source>
</reference>
<keyword evidence="5" id="KW-1185">Reference proteome</keyword>
<dbReference type="SUPFAM" id="SSF58104">
    <property type="entry name" value="Methyl-accepting chemotaxis protein (MCP) signaling domain"/>
    <property type="match status" value="1"/>
</dbReference>
<sequence length="108" mass="11708">MSRNACSDRANATRSTSEGGSSPLSAPEPSVESITAASHEQNDRIAQVAQVLTRMDDVTQQNATLVEEAAAAAEGIAEQSSALLRAVSVPRRRQPAWPHRRCLRDKRR</sequence>
<organism evidence="4 5">
    <name type="scientific">Thiorhodococcus mannitoliphagus</name>
    <dbReference type="NCBI Taxonomy" id="329406"/>
    <lineage>
        <taxon>Bacteria</taxon>
        <taxon>Pseudomonadati</taxon>
        <taxon>Pseudomonadota</taxon>
        <taxon>Gammaproteobacteria</taxon>
        <taxon>Chromatiales</taxon>
        <taxon>Chromatiaceae</taxon>
        <taxon>Thiorhodococcus</taxon>
    </lineage>
</organism>
<feature type="compositionally biased region" description="Polar residues" evidence="3">
    <location>
        <begin position="1"/>
        <end position="24"/>
    </location>
</feature>
<comment type="similarity">
    <text evidence="2">Belongs to the methyl-accepting chemotaxis (MCP) protein family.</text>
</comment>
<gene>
    <name evidence="4" type="ORF">G3480_25125</name>
</gene>
<name>A0A6P1E679_9GAMM</name>
<evidence type="ECO:0000256" key="1">
    <source>
        <dbReference type="ARBA" id="ARBA00022481"/>
    </source>
</evidence>
<reference evidence="5" key="1">
    <citation type="journal article" date="2020" name="Microbiol. Resour. Announc.">
        <title>Draft Genome Sequences of Thiorhodococcus mannitoliphagus and Thiorhodococcus minor, Purple Sulfur Photosynthetic Bacteria in the Gammaproteobacterial Family Chromatiaceae.</title>
        <authorList>
            <person name="Aviles F.A."/>
            <person name="Meyer T.E."/>
            <person name="Kyndt J.A."/>
        </authorList>
    </citation>
    <scope>NUCLEOTIDE SEQUENCE [LARGE SCALE GENOMIC DNA]</scope>
    <source>
        <strain evidence="5">DSM 18266</strain>
    </source>
</reference>
<dbReference type="GO" id="GO:0005886">
    <property type="term" value="C:plasma membrane"/>
    <property type="evidence" value="ECO:0007669"/>
    <property type="project" value="TreeGrafter"/>
</dbReference>
<evidence type="ECO:0000256" key="2">
    <source>
        <dbReference type="ARBA" id="ARBA00029447"/>
    </source>
</evidence>
<dbReference type="InterPro" id="IPR051310">
    <property type="entry name" value="MCP_chemotaxis"/>
</dbReference>
<feature type="region of interest" description="Disordered" evidence="3">
    <location>
        <begin position="1"/>
        <end position="41"/>
    </location>
</feature>
<evidence type="ECO:0000313" key="4">
    <source>
        <dbReference type="EMBL" id="NEX23524.1"/>
    </source>
</evidence>
<comment type="caution">
    <text evidence="4">The sequence shown here is derived from an EMBL/GenBank/DDBJ whole genome shotgun (WGS) entry which is preliminary data.</text>
</comment>
<evidence type="ECO:0000313" key="5">
    <source>
        <dbReference type="Proteomes" id="UP000471640"/>
    </source>
</evidence>